<dbReference type="PRINTS" id="PR00398">
    <property type="entry name" value="STRDHORMONER"/>
</dbReference>
<dbReference type="AlphaFoldDB" id="L5MCC0"/>
<evidence type="ECO:0000256" key="8">
    <source>
        <dbReference type="ARBA" id="ARBA00023125"/>
    </source>
</evidence>
<gene>
    <name evidence="16" type="ORF">MDA_GLEAN10009700</name>
</gene>
<proteinExistence type="inferred from homology"/>
<evidence type="ECO:0000256" key="5">
    <source>
        <dbReference type="ARBA" id="ARBA00022771"/>
    </source>
</evidence>
<dbReference type="CDD" id="cd06939">
    <property type="entry name" value="NR_LBD_ROR_like"/>
    <property type="match status" value="1"/>
</dbReference>
<dbReference type="SUPFAM" id="SSF54637">
    <property type="entry name" value="Thioesterase/thiol ester dehydrase-isomerase"/>
    <property type="match status" value="1"/>
</dbReference>
<dbReference type="Pfam" id="PF00105">
    <property type="entry name" value="zf-C4"/>
    <property type="match status" value="1"/>
</dbReference>
<dbReference type="InterPro" id="IPR029069">
    <property type="entry name" value="HotDog_dom_sf"/>
</dbReference>
<reference evidence="17" key="1">
    <citation type="journal article" date="2013" name="Science">
        <title>Comparative analysis of bat genomes provides insight into the evolution of flight and immunity.</title>
        <authorList>
            <person name="Zhang G."/>
            <person name="Cowled C."/>
            <person name="Shi Z."/>
            <person name="Huang Z."/>
            <person name="Bishop-Lilly K.A."/>
            <person name="Fang X."/>
            <person name="Wynne J.W."/>
            <person name="Xiong Z."/>
            <person name="Baker M.L."/>
            <person name="Zhao W."/>
            <person name="Tachedjian M."/>
            <person name="Zhu Y."/>
            <person name="Zhou P."/>
            <person name="Jiang X."/>
            <person name="Ng J."/>
            <person name="Yang L."/>
            <person name="Wu L."/>
            <person name="Xiao J."/>
            <person name="Feng Y."/>
            <person name="Chen Y."/>
            <person name="Sun X."/>
            <person name="Zhang Y."/>
            <person name="Marsh G.A."/>
            <person name="Crameri G."/>
            <person name="Broder C.C."/>
            <person name="Frey K.G."/>
            <person name="Wang L.F."/>
            <person name="Wang J."/>
        </authorList>
    </citation>
    <scope>NUCLEOTIDE SEQUENCE [LARGE SCALE GENOMIC DNA]</scope>
</reference>
<dbReference type="InterPro" id="IPR000536">
    <property type="entry name" value="Nucl_hrmn_rcpt_lig-bd"/>
</dbReference>
<keyword evidence="7 12" id="KW-0805">Transcription regulation</keyword>
<dbReference type="PROSITE" id="PS51843">
    <property type="entry name" value="NR_LBD"/>
    <property type="match status" value="1"/>
</dbReference>
<protein>
    <submittedName>
        <fullName evidence="16">Nuclear receptor ROR-gamma</fullName>
    </submittedName>
</protein>
<accession>L5MCC0</accession>
<dbReference type="GO" id="GO:0008270">
    <property type="term" value="F:zinc ion binding"/>
    <property type="evidence" value="ECO:0007669"/>
    <property type="project" value="UniProtKB-KW"/>
</dbReference>
<evidence type="ECO:0000256" key="7">
    <source>
        <dbReference type="ARBA" id="ARBA00023015"/>
    </source>
</evidence>
<evidence type="ECO:0000256" key="13">
    <source>
        <dbReference type="SAM" id="MobiDB-lite"/>
    </source>
</evidence>
<keyword evidence="3" id="KW-0217">Developmental protein</keyword>
<dbReference type="PANTHER" id="PTHR45805">
    <property type="entry name" value="NUCLEAR HORMONE RECEPTOR HR3-RELATED"/>
    <property type="match status" value="1"/>
</dbReference>
<keyword evidence="5 12" id="KW-0863">Zinc-finger</keyword>
<dbReference type="GO" id="GO:0005634">
    <property type="term" value="C:nucleus"/>
    <property type="evidence" value="ECO:0007669"/>
    <property type="project" value="UniProtKB-SubCell"/>
</dbReference>
<comment type="subcellular location">
    <subcellularLocation>
        <location evidence="1 12">Nucleus</location>
    </subcellularLocation>
</comment>
<dbReference type="Gene3D" id="3.10.129.10">
    <property type="entry name" value="Hotdog Thioesterase"/>
    <property type="match status" value="1"/>
</dbReference>
<evidence type="ECO:0000259" key="15">
    <source>
        <dbReference type="PROSITE" id="PS51843"/>
    </source>
</evidence>
<evidence type="ECO:0000256" key="9">
    <source>
        <dbReference type="ARBA" id="ARBA00023163"/>
    </source>
</evidence>
<keyword evidence="11 12" id="KW-0539">Nucleus</keyword>
<dbReference type="InterPro" id="IPR013088">
    <property type="entry name" value="Znf_NHR/GATA"/>
</dbReference>
<evidence type="ECO:0000256" key="10">
    <source>
        <dbReference type="ARBA" id="ARBA00023170"/>
    </source>
</evidence>
<keyword evidence="8 12" id="KW-0238">DNA-binding</keyword>
<dbReference type="GO" id="GO:0008142">
    <property type="term" value="F:oxysterol binding"/>
    <property type="evidence" value="ECO:0007669"/>
    <property type="project" value="TreeGrafter"/>
</dbReference>
<dbReference type="eggNOG" id="KOG4216">
    <property type="taxonomic scope" value="Eukaryota"/>
</dbReference>
<organism evidence="16 17">
    <name type="scientific">Myotis davidii</name>
    <name type="common">David's myotis</name>
    <dbReference type="NCBI Taxonomy" id="225400"/>
    <lineage>
        <taxon>Eukaryota</taxon>
        <taxon>Metazoa</taxon>
        <taxon>Chordata</taxon>
        <taxon>Craniata</taxon>
        <taxon>Vertebrata</taxon>
        <taxon>Euteleostomi</taxon>
        <taxon>Mammalia</taxon>
        <taxon>Eutheria</taxon>
        <taxon>Laurasiatheria</taxon>
        <taxon>Chiroptera</taxon>
        <taxon>Yangochiroptera</taxon>
        <taxon>Vespertilionidae</taxon>
        <taxon>Myotis</taxon>
    </lineage>
</organism>
<dbReference type="SUPFAM" id="SSF48508">
    <property type="entry name" value="Nuclear receptor ligand-binding domain"/>
    <property type="match status" value="1"/>
</dbReference>
<keyword evidence="10 12" id="KW-0675">Receptor</keyword>
<dbReference type="Proteomes" id="UP000010556">
    <property type="component" value="Unassembled WGS sequence"/>
</dbReference>
<dbReference type="SMART" id="SM00430">
    <property type="entry name" value="HOLI"/>
    <property type="match status" value="1"/>
</dbReference>
<dbReference type="InterPro" id="IPR035500">
    <property type="entry name" value="NHR-like_dom_sf"/>
</dbReference>
<feature type="domain" description="NR LBD" evidence="15">
    <location>
        <begin position="415"/>
        <end position="654"/>
    </location>
</feature>
<dbReference type="Gene3D" id="3.30.50.10">
    <property type="entry name" value="Erythroid Transcription Factor GATA-1, subunit A"/>
    <property type="match status" value="1"/>
</dbReference>
<dbReference type="PROSITE" id="PS00031">
    <property type="entry name" value="NUCLEAR_REC_DBD_1"/>
    <property type="match status" value="1"/>
</dbReference>
<evidence type="ECO:0000313" key="17">
    <source>
        <dbReference type="Proteomes" id="UP000010556"/>
    </source>
</evidence>
<evidence type="ECO:0000256" key="11">
    <source>
        <dbReference type="ARBA" id="ARBA00023242"/>
    </source>
</evidence>
<dbReference type="GO" id="GO:0000978">
    <property type="term" value="F:RNA polymerase II cis-regulatory region sequence-specific DNA binding"/>
    <property type="evidence" value="ECO:0007669"/>
    <property type="project" value="TreeGrafter"/>
</dbReference>
<keyword evidence="9 12" id="KW-0804">Transcription</keyword>
<name>L5MCC0_MYODS</name>
<feature type="domain" description="Nuclear receptor" evidence="14">
    <location>
        <begin position="239"/>
        <end position="314"/>
    </location>
</feature>
<dbReference type="Pfam" id="PF03061">
    <property type="entry name" value="4HBT"/>
    <property type="match status" value="1"/>
</dbReference>
<evidence type="ECO:0000256" key="6">
    <source>
        <dbReference type="ARBA" id="ARBA00022833"/>
    </source>
</evidence>
<keyword evidence="6 12" id="KW-0862">Zinc</keyword>
<dbReference type="InterPro" id="IPR001723">
    <property type="entry name" value="Nuclear_hrmn_rcpt"/>
</dbReference>
<evidence type="ECO:0000256" key="12">
    <source>
        <dbReference type="RuleBase" id="RU004334"/>
    </source>
</evidence>
<dbReference type="PROSITE" id="PS51030">
    <property type="entry name" value="NUCLEAR_REC_DBD_2"/>
    <property type="match status" value="1"/>
</dbReference>
<dbReference type="InterPro" id="IPR006683">
    <property type="entry name" value="Thioestr_dom"/>
</dbReference>
<dbReference type="FunFam" id="3.30.50.10:FF:000003">
    <property type="entry name" value="Nuclear orphan receptor ROR-beta"/>
    <property type="match status" value="1"/>
</dbReference>
<comment type="similarity">
    <text evidence="2">Belongs to the nuclear hormone receptor family. NR1 subfamily.</text>
</comment>
<dbReference type="SUPFAM" id="SSF57716">
    <property type="entry name" value="Glucocorticoid receptor-like (DNA-binding domain)"/>
    <property type="match status" value="1"/>
</dbReference>
<sequence length="664" mass="74177">MMRRGFQAAATLSRLRALPGAPRILPILNPSAAEFGSSIDSRISRFCPEKTDFKDYALPNASWCPDMLSLYQEFLEKTKTDGWIKLPSFASNREHIQGLKLPTGLAVTPDNSDYRIITRSLQVEGQGYEHAIFFNPSEKKSVCLFQPGPYLEGAPGFAHGGSLATMMDETFSKTAYLAGEGLFTLSLSIRFKNLIPVGSLAVLNVSVDKIEDQKLYMSCITQTRDQKTVYAKSSAQIEVIPCKICGDKSSGIHYGVITCEGCKGFFRRSQHCGVAYACTRQQNCPIDRTSRNRCQHCRLQKCLALGMSRDDLPEASACPPGLLRAPGPRPTYSHSLAKAGLNGASYHLEYSPERGKAEGRESFCSPGGPLTPDRYGLHVEDPRHPGRGDPGQGPDSYRSPSFRSTPEAPYASLTDIEHLVQNVCKSYRETCQLRLEDLLRQRSNLFSREEVVGYQRKSMWEMWERCAHRLTEAIQYVVEFAKRLSGFMELCQNDQIVLLKAGAMEVVLVRMCRAYNASNHTVFFEGKYGGVELFRALGCSELIGSIFDFSRSLSALRLSEDEIALYTALVLINANRPGLQEKRKVEQLQSNLELAFHHHLCKTHRQGILAELPPKGKLRSLCSQHVEKLQTFQHLHPIVVQAAFPPLYKELFSTEIEAPEGLSE</sequence>
<evidence type="ECO:0000256" key="1">
    <source>
        <dbReference type="ARBA" id="ARBA00004123"/>
    </source>
</evidence>
<dbReference type="Pfam" id="PF00104">
    <property type="entry name" value="Hormone_recep"/>
    <property type="match status" value="1"/>
</dbReference>
<evidence type="ECO:0000313" key="16">
    <source>
        <dbReference type="EMBL" id="ELK36269.1"/>
    </source>
</evidence>
<keyword evidence="17" id="KW-1185">Reference proteome</keyword>
<dbReference type="SMART" id="SM00399">
    <property type="entry name" value="ZnF_C4"/>
    <property type="match status" value="1"/>
</dbReference>
<dbReference type="EMBL" id="KB101680">
    <property type="protein sequence ID" value="ELK36269.1"/>
    <property type="molecule type" value="Genomic_DNA"/>
</dbReference>
<dbReference type="PRINTS" id="PR00047">
    <property type="entry name" value="STROIDFINGER"/>
</dbReference>
<feature type="compositionally biased region" description="Basic and acidic residues" evidence="13">
    <location>
        <begin position="375"/>
        <end position="387"/>
    </location>
</feature>
<dbReference type="PRINTS" id="PR01293">
    <property type="entry name" value="RORNUCRECPTR"/>
</dbReference>
<evidence type="ECO:0000256" key="2">
    <source>
        <dbReference type="ARBA" id="ARBA00008092"/>
    </source>
</evidence>
<dbReference type="GO" id="GO:0004879">
    <property type="term" value="F:nuclear receptor activity"/>
    <property type="evidence" value="ECO:0007669"/>
    <property type="project" value="InterPro"/>
</dbReference>
<dbReference type="CDD" id="cd06968">
    <property type="entry name" value="NR_DBD_ROR"/>
    <property type="match status" value="1"/>
</dbReference>
<dbReference type="InterPro" id="IPR003079">
    <property type="entry name" value="ROR_rcpt"/>
</dbReference>
<dbReference type="InterPro" id="IPR044101">
    <property type="entry name" value="NR_DBD_ROR"/>
</dbReference>
<evidence type="ECO:0000256" key="3">
    <source>
        <dbReference type="ARBA" id="ARBA00022473"/>
    </source>
</evidence>
<dbReference type="Gene3D" id="1.10.565.10">
    <property type="entry name" value="Retinoid X Receptor"/>
    <property type="match status" value="1"/>
</dbReference>
<evidence type="ECO:0000259" key="14">
    <source>
        <dbReference type="PROSITE" id="PS51030"/>
    </source>
</evidence>
<feature type="region of interest" description="Disordered" evidence="13">
    <location>
        <begin position="374"/>
        <end position="406"/>
    </location>
</feature>
<dbReference type="FunFam" id="1.10.565.10:FF:000005">
    <property type="entry name" value="Nuclear orphan receptor ROR-beta"/>
    <property type="match status" value="1"/>
</dbReference>
<dbReference type="PANTHER" id="PTHR45805:SF1">
    <property type="entry name" value="NUCLEAR RECEPTOR ROR-GAMMA"/>
    <property type="match status" value="1"/>
</dbReference>
<dbReference type="InterPro" id="IPR001628">
    <property type="entry name" value="Znf_hrmn_rcpt"/>
</dbReference>
<keyword evidence="4 12" id="KW-0479">Metal-binding</keyword>
<evidence type="ECO:0000256" key="4">
    <source>
        <dbReference type="ARBA" id="ARBA00022723"/>
    </source>
</evidence>